<keyword evidence="4" id="KW-0460">Magnesium</keyword>
<accession>A0A6I1FKG6</accession>
<reference evidence="9 10" key="1">
    <citation type="submission" date="2019-10" db="EMBL/GenBank/DDBJ databases">
        <title>Bacillus aerolatum sp. nov., isolated from bioaerosol of sport playgrounds.</title>
        <authorList>
            <person name="Chen P."/>
            <person name="Zhang G."/>
        </authorList>
    </citation>
    <scope>NUCLEOTIDE SEQUENCE [LARGE SCALE GENOMIC DNA]</scope>
    <source>
        <strain evidence="9 10">CX253</strain>
    </source>
</reference>
<dbReference type="EMBL" id="WEIO01000005">
    <property type="protein sequence ID" value="KAB7706551.1"/>
    <property type="molecule type" value="Genomic_DNA"/>
</dbReference>
<evidence type="ECO:0000256" key="7">
    <source>
        <dbReference type="ARBA" id="ARBA00034120"/>
    </source>
</evidence>
<dbReference type="GO" id="GO:0003723">
    <property type="term" value="F:RNA binding"/>
    <property type="evidence" value="ECO:0007669"/>
    <property type="project" value="InterPro"/>
</dbReference>
<evidence type="ECO:0000256" key="5">
    <source>
        <dbReference type="ARBA" id="ARBA00022918"/>
    </source>
</evidence>
<comment type="similarity">
    <text evidence="7">Belongs to the bacterial reverse transcriptase family.</text>
</comment>
<dbReference type="GO" id="GO:0046872">
    <property type="term" value="F:metal ion binding"/>
    <property type="evidence" value="ECO:0007669"/>
    <property type="project" value="UniProtKB-KW"/>
</dbReference>
<dbReference type="InterPro" id="IPR043128">
    <property type="entry name" value="Rev_trsase/Diguanyl_cyclase"/>
</dbReference>
<dbReference type="InterPro" id="IPR000123">
    <property type="entry name" value="Reverse_transcriptase_msDNA"/>
</dbReference>
<dbReference type="GO" id="GO:0051607">
    <property type="term" value="P:defense response to virus"/>
    <property type="evidence" value="ECO:0007669"/>
    <property type="project" value="UniProtKB-KW"/>
</dbReference>
<keyword evidence="3" id="KW-0479">Metal-binding</keyword>
<evidence type="ECO:0000256" key="6">
    <source>
        <dbReference type="ARBA" id="ARBA00023118"/>
    </source>
</evidence>
<dbReference type="AlphaFoldDB" id="A0A6I1FKG6"/>
<dbReference type="Pfam" id="PF00078">
    <property type="entry name" value="RVT_1"/>
    <property type="match status" value="1"/>
</dbReference>
<sequence>MVDFKLSKLYGINNKKYLSELLKVELSKLKDIETHFSTTPFYQKNQKGKRRRLYNPHPDYKKVLQRLNIHLSRIVAPDYVLGGIKKRSYVMNANLHKENDYFLLLDLKDFFPSTRDNHVYYFFRNKLKMSQDIAKICTLLTTEPSEDRTFRHLPQGYSTSPYLSFLSYFDMYNGIKNISDNQNIIFSCYYDDLTFSSKKRISFKFKETISNIVADYHLTINKDKTRFYTKKRKVIKITGAIINKGQLLKAPNSLQKKMYIYFKELTQKTQQRPVEKEHIIKLCNKVIGCLTAIQHIEPKREFPHIRKKVKEIRKALR</sequence>
<dbReference type="Gene3D" id="3.30.70.270">
    <property type="match status" value="1"/>
</dbReference>
<dbReference type="RefSeq" id="WP_152151550.1">
    <property type="nucleotide sequence ID" value="NZ_WEIO01000005.1"/>
</dbReference>
<dbReference type="Proteomes" id="UP000429595">
    <property type="component" value="Unassembled WGS sequence"/>
</dbReference>
<name>A0A6I1FKG6_9BACI</name>
<evidence type="ECO:0000256" key="1">
    <source>
        <dbReference type="ARBA" id="ARBA00022679"/>
    </source>
</evidence>
<dbReference type="SUPFAM" id="SSF56672">
    <property type="entry name" value="DNA/RNA polymerases"/>
    <property type="match status" value="1"/>
</dbReference>
<dbReference type="CDD" id="cd03487">
    <property type="entry name" value="RT_Bac_retron_II"/>
    <property type="match status" value="1"/>
</dbReference>
<keyword evidence="10" id="KW-1185">Reference proteome</keyword>
<keyword evidence="5 9" id="KW-0695">RNA-directed DNA polymerase</keyword>
<dbReference type="GO" id="GO:0003964">
    <property type="term" value="F:RNA-directed DNA polymerase activity"/>
    <property type="evidence" value="ECO:0007669"/>
    <property type="project" value="UniProtKB-KW"/>
</dbReference>
<comment type="caution">
    <text evidence="9">The sequence shown here is derived from an EMBL/GenBank/DDBJ whole genome shotgun (WGS) entry which is preliminary data.</text>
</comment>
<protein>
    <submittedName>
        <fullName evidence="9">RNA-directed DNA polymerase</fullName>
    </submittedName>
</protein>
<dbReference type="InterPro" id="IPR043502">
    <property type="entry name" value="DNA/RNA_pol_sf"/>
</dbReference>
<dbReference type="PRINTS" id="PR00866">
    <property type="entry name" value="RNADNAPOLMS"/>
</dbReference>
<evidence type="ECO:0000256" key="2">
    <source>
        <dbReference type="ARBA" id="ARBA00022695"/>
    </source>
</evidence>
<evidence type="ECO:0000256" key="4">
    <source>
        <dbReference type="ARBA" id="ARBA00022842"/>
    </source>
</evidence>
<keyword evidence="6" id="KW-0051">Antiviral defense</keyword>
<evidence type="ECO:0000256" key="3">
    <source>
        <dbReference type="ARBA" id="ARBA00022723"/>
    </source>
</evidence>
<organism evidence="9 10">
    <name type="scientific">Bacillus aerolatus</name>
    <dbReference type="NCBI Taxonomy" id="2653354"/>
    <lineage>
        <taxon>Bacteria</taxon>
        <taxon>Bacillati</taxon>
        <taxon>Bacillota</taxon>
        <taxon>Bacilli</taxon>
        <taxon>Bacillales</taxon>
        <taxon>Bacillaceae</taxon>
        <taxon>Bacillus</taxon>
    </lineage>
</organism>
<dbReference type="InterPro" id="IPR000477">
    <property type="entry name" value="RT_dom"/>
</dbReference>
<evidence type="ECO:0000259" key="8">
    <source>
        <dbReference type="PROSITE" id="PS50878"/>
    </source>
</evidence>
<evidence type="ECO:0000313" key="9">
    <source>
        <dbReference type="EMBL" id="KAB7706551.1"/>
    </source>
</evidence>
<evidence type="ECO:0000313" key="10">
    <source>
        <dbReference type="Proteomes" id="UP000429595"/>
    </source>
</evidence>
<gene>
    <name evidence="9" type="ORF">F9802_10145</name>
</gene>
<proteinExistence type="inferred from homology"/>
<dbReference type="PROSITE" id="PS50878">
    <property type="entry name" value="RT_POL"/>
    <property type="match status" value="1"/>
</dbReference>
<keyword evidence="1" id="KW-0808">Transferase</keyword>
<keyword evidence="2" id="KW-0548">Nucleotidyltransferase</keyword>
<feature type="domain" description="Reverse transcriptase" evidence="8">
    <location>
        <begin position="1"/>
        <end position="242"/>
    </location>
</feature>